<dbReference type="Proteomes" id="UP000027361">
    <property type="component" value="Unassembled WGS sequence"/>
</dbReference>
<accession>A0A066WEJ2</accession>
<comment type="similarity">
    <text evidence="2 6">Belongs to the complex I LYR family. SDHAF3 subfamily.</text>
</comment>
<evidence type="ECO:0000256" key="3">
    <source>
        <dbReference type="ARBA" id="ARBA00022946"/>
    </source>
</evidence>
<comment type="subcellular location">
    <subcellularLocation>
        <location evidence="1 6">Mitochondrion matrix</location>
    </subcellularLocation>
</comment>
<comment type="caution">
    <text evidence="8">The sequence shown here is derived from an EMBL/GenBank/DDBJ whole genome shotgun (WGS) entry which is preliminary data.</text>
</comment>
<protein>
    <recommendedName>
        <fullName evidence="6">Succinate dehydrogenase assembly factor 3</fullName>
        <shortName evidence="6">SDH assembly factor 3</shortName>
        <shortName evidence="6">SDHAF3</shortName>
    </recommendedName>
</protein>
<dbReference type="STRING" id="1037660.A0A066WEJ2"/>
<dbReference type="RefSeq" id="XP_013244268.1">
    <property type="nucleotide sequence ID" value="XM_013388814.1"/>
</dbReference>
<evidence type="ECO:0000256" key="6">
    <source>
        <dbReference type="RuleBase" id="RU368039"/>
    </source>
</evidence>
<dbReference type="InterPro" id="IPR008381">
    <property type="entry name" value="SDHAF3/Sdh7"/>
</dbReference>
<dbReference type="OMA" id="WQQTNEN"/>
<evidence type="ECO:0000256" key="7">
    <source>
        <dbReference type="SAM" id="MobiDB-lite"/>
    </source>
</evidence>
<dbReference type="FunCoup" id="A0A066WEJ2">
    <property type="interactions" value="59"/>
</dbReference>
<name>A0A066WEJ2_TILAU</name>
<organism evidence="8 9">
    <name type="scientific">Tilletiaria anomala (strain ATCC 24038 / CBS 436.72 / UBC 951)</name>
    <dbReference type="NCBI Taxonomy" id="1037660"/>
    <lineage>
        <taxon>Eukaryota</taxon>
        <taxon>Fungi</taxon>
        <taxon>Dikarya</taxon>
        <taxon>Basidiomycota</taxon>
        <taxon>Ustilaginomycotina</taxon>
        <taxon>Exobasidiomycetes</taxon>
        <taxon>Georgefischeriales</taxon>
        <taxon>Tilletiariaceae</taxon>
        <taxon>Tilletiaria</taxon>
    </lineage>
</organism>
<evidence type="ECO:0000256" key="1">
    <source>
        <dbReference type="ARBA" id="ARBA00004305"/>
    </source>
</evidence>
<dbReference type="PANTHER" id="PTHR13137:SF6">
    <property type="entry name" value="SUCCINATE DEHYDROGENASE ASSEMBLY FACTOR 3, MITOCHONDRIAL"/>
    <property type="match status" value="1"/>
</dbReference>
<dbReference type="EMBL" id="JMSN01000022">
    <property type="protein sequence ID" value="KDN49185.1"/>
    <property type="molecule type" value="Genomic_DNA"/>
</dbReference>
<dbReference type="AlphaFoldDB" id="A0A066WEJ2"/>
<proteinExistence type="inferred from homology"/>
<dbReference type="OrthoDB" id="278329at2759"/>
<dbReference type="GO" id="GO:0034553">
    <property type="term" value="P:mitochondrial respiratory chain complex II assembly"/>
    <property type="evidence" value="ECO:0007669"/>
    <property type="project" value="UniProtKB-UniRule"/>
</dbReference>
<dbReference type="GO" id="GO:0006105">
    <property type="term" value="P:succinate metabolic process"/>
    <property type="evidence" value="ECO:0007669"/>
    <property type="project" value="TreeGrafter"/>
</dbReference>
<dbReference type="GO" id="GO:0005758">
    <property type="term" value="C:mitochondrial intermembrane space"/>
    <property type="evidence" value="ECO:0007669"/>
    <property type="project" value="TreeGrafter"/>
</dbReference>
<comment type="subunit">
    <text evidence="6">Interacts with the iron-sulfur protein subunit within the SDH catalytic dimer.</text>
</comment>
<feature type="compositionally biased region" description="Low complexity" evidence="7">
    <location>
        <begin position="9"/>
        <end position="21"/>
    </location>
</feature>
<evidence type="ECO:0000256" key="2">
    <source>
        <dbReference type="ARBA" id="ARBA00006020"/>
    </source>
</evidence>
<dbReference type="GeneID" id="25262374"/>
<comment type="function">
    <text evidence="6">Plays an essential role in the assembly of succinate dehydrogenase (SDH), an enzyme complex (also referred to as respiratory complex II) that is a component of both the tricarboxylic acid (TCA) cycle and the mitochondrial electron transport chain, and which couples the oxidation of succinate to fumarate with the reduction of ubiquinone (coenzyme Q) to ubiquinol. Promotes maturation of the iron-sulfur protein subunit of the SDH catalytic dimer, protecting it from the deleterious effects of oxidants. May act together with SDHAF1.</text>
</comment>
<feature type="region of interest" description="Disordered" evidence="7">
    <location>
        <begin position="1"/>
        <end position="21"/>
    </location>
</feature>
<dbReference type="HOGENOM" id="CLU_102310_1_0_1"/>
<evidence type="ECO:0000256" key="4">
    <source>
        <dbReference type="ARBA" id="ARBA00023128"/>
    </source>
</evidence>
<keyword evidence="3" id="KW-0809">Transit peptide</keyword>
<dbReference type="InParanoid" id="A0A066WEJ2"/>
<evidence type="ECO:0000313" key="8">
    <source>
        <dbReference type="EMBL" id="KDN49185.1"/>
    </source>
</evidence>
<keyword evidence="4 6" id="KW-0496">Mitochondrion</keyword>
<dbReference type="CDD" id="cd20270">
    <property type="entry name" value="Complex1_LYR_SDHAF3_LYRM10"/>
    <property type="match status" value="1"/>
</dbReference>
<keyword evidence="5 6" id="KW-0143">Chaperone</keyword>
<dbReference type="GO" id="GO:0005759">
    <property type="term" value="C:mitochondrial matrix"/>
    <property type="evidence" value="ECO:0007669"/>
    <property type="project" value="UniProtKB-SubCell"/>
</dbReference>
<dbReference type="PANTHER" id="PTHR13137">
    <property type="entry name" value="DC11 ACN9 HOMOLOG"/>
    <property type="match status" value="1"/>
</dbReference>
<gene>
    <name evidence="8" type="ORF">K437DRAFT_222327</name>
</gene>
<evidence type="ECO:0000256" key="5">
    <source>
        <dbReference type="ARBA" id="ARBA00023186"/>
    </source>
</evidence>
<keyword evidence="9" id="KW-1185">Reference proteome</keyword>
<sequence>MLRRGAATAFSGSPPSSVASDAPSAAVSTAAQSLLPPIQLYRRLFRAHRQGLNPEMRSLGDNYVKDEFRRHRAIDNPLQIVGFLSSWKMYLDTLELEAIDSSGGVGSSPSVGSAKRKCFEGRRLDPDMMEKLSEEQLYQLHELMQATQEVYDPNKAQAKPPGKK</sequence>
<reference evidence="8 9" key="1">
    <citation type="submission" date="2014-05" db="EMBL/GenBank/DDBJ databases">
        <title>Draft genome sequence of a rare smut relative, Tilletiaria anomala UBC 951.</title>
        <authorList>
            <consortium name="DOE Joint Genome Institute"/>
            <person name="Toome M."/>
            <person name="Kuo A."/>
            <person name="Henrissat B."/>
            <person name="Lipzen A."/>
            <person name="Tritt A."/>
            <person name="Yoshinaga Y."/>
            <person name="Zane M."/>
            <person name="Barry K."/>
            <person name="Grigoriev I.V."/>
            <person name="Spatafora J.W."/>
            <person name="Aimea M.C."/>
        </authorList>
    </citation>
    <scope>NUCLEOTIDE SEQUENCE [LARGE SCALE GENOMIC DNA]</scope>
    <source>
        <strain evidence="8 9">UBC 951</strain>
    </source>
</reference>
<evidence type="ECO:0000313" key="9">
    <source>
        <dbReference type="Proteomes" id="UP000027361"/>
    </source>
</evidence>
<dbReference type="Pfam" id="PF13233">
    <property type="entry name" value="Complex1_LYR_2"/>
    <property type="match status" value="1"/>
</dbReference>